<feature type="transmembrane region" description="Helical" evidence="10">
    <location>
        <begin position="88"/>
        <end position="109"/>
    </location>
</feature>
<evidence type="ECO:0000256" key="8">
    <source>
        <dbReference type="ARBA" id="ARBA00023065"/>
    </source>
</evidence>
<feature type="transmembrane region" description="Helical" evidence="10">
    <location>
        <begin position="318"/>
        <end position="344"/>
    </location>
</feature>
<evidence type="ECO:0000256" key="2">
    <source>
        <dbReference type="ARBA" id="ARBA00008440"/>
    </source>
</evidence>
<reference evidence="14" key="1">
    <citation type="submission" date="2025-08" db="UniProtKB">
        <authorList>
            <consortium name="RefSeq"/>
        </authorList>
    </citation>
    <scope>IDENTIFICATION</scope>
    <source>
        <tissue evidence="14">Leaf</tissue>
    </source>
</reference>
<keyword evidence="4 10" id="KW-0633">Potassium transport</keyword>
<feature type="transmembrane region" description="Helical" evidence="10">
    <location>
        <begin position="502"/>
        <end position="522"/>
    </location>
</feature>
<evidence type="ECO:0000256" key="10">
    <source>
        <dbReference type="RuleBase" id="RU321113"/>
    </source>
</evidence>
<comment type="function">
    <text evidence="10">Potassium transporter.</text>
</comment>
<evidence type="ECO:0000256" key="1">
    <source>
        <dbReference type="ARBA" id="ARBA00004651"/>
    </source>
</evidence>
<dbReference type="GO" id="GO:0005886">
    <property type="term" value="C:plasma membrane"/>
    <property type="evidence" value="ECO:0007669"/>
    <property type="project" value="UniProtKB-SubCell"/>
</dbReference>
<feature type="transmembrane region" description="Helical" evidence="10">
    <location>
        <begin position="220"/>
        <end position="236"/>
    </location>
</feature>
<dbReference type="InterPro" id="IPR053952">
    <property type="entry name" value="K_trans_C"/>
</dbReference>
<protein>
    <recommendedName>
        <fullName evidence="10">Potassium transporter</fullName>
    </recommendedName>
</protein>
<evidence type="ECO:0000256" key="7">
    <source>
        <dbReference type="ARBA" id="ARBA00022989"/>
    </source>
</evidence>
<dbReference type="InterPro" id="IPR003855">
    <property type="entry name" value="K+_transporter"/>
</dbReference>
<keyword evidence="8 10" id="KW-0406">Ion transport</keyword>
<feature type="transmembrane region" description="Helical" evidence="10">
    <location>
        <begin position="364"/>
        <end position="391"/>
    </location>
</feature>
<feature type="transmembrane region" description="Helical" evidence="10">
    <location>
        <begin position="534"/>
        <end position="559"/>
    </location>
</feature>
<feature type="transmembrane region" description="Helical" evidence="10">
    <location>
        <begin position="446"/>
        <end position="468"/>
    </location>
</feature>
<sequence>MAEMGEGDETIEGRNIGAMWDLEQKLDQPMDEEAHKLKNMYKEKGLSTLMLLRLAFQSLGIVYGDLGTSPLYVFYNTFPDGIDDTEDVIGALSLIIYSLLLVPLIKYVFIVCKANDNGQGGTLAIYSLLCRNGKLKLIPDEQRSDQELTTYGRTFLPEGSIAAKTMNWLEKKDSRKRALLIIVLVGTCMTIGDGIFTPAISVLSATGGIKVNNPQMSSDTVVIVAVLILVGLFSMQQYGTDKVAWLFAPIVFIWLLFIGATGLYNICIYDTSVLKAFSPTYIYKYFRRRGRDGWVSLGGILLSITGTEALYDDIAYFPLLAIQLAFTFFVFPCLLLAYCGQAAYLVKNKDNYANAFYESIPDSIYWPMFIVATGAAVVGSQATISGTYSIIKQAVAHGCFPQVKVVHTSKKFLGQIYSPDINWILMVGCIAVTAKFKNQNQIGNAYGTAVAVVMLVTTLLMVLLMLLVWQCHWSLILVFTVLSLVVEGAYFSAVLLKVNQGGWLPLVIAAVLLAVMIVWNYVKIKRYEFQVHSKVSMSWIIGLGPSLGLVRVPGVGIVYSELASGVPHIFSHVITNLPAIHSVVVFVCVKYLPVYTVPEEERFLVKRIGSKTFRMFRCVARYGYKDLHKKDDNFENKLFNNLFSFIQIERMMEPVSNSSNSSSPSICSQPHQSIELLINNNDMDMFSSIVDYTVSTLDTIIPLDIPRNAASFCQDRAVGEEETNELEFLKNGRESGVVHIQGNTVVKARINSSLPKKIAINYVYAFLKKICRGNNVIFNVPHESLLNVGQVFYV</sequence>
<accession>A0A9W3CTG7</accession>
<proteinExistence type="inferred from homology"/>
<keyword evidence="6 10" id="KW-0630">Potassium</keyword>
<keyword evidence="5 10" id="KW-0812">Transmembrane</keyword>
<dbReference type="GO" id="GO:0015079">
    <property type="term" value="F:potassium ion transmembrane transporter activity"/>
    <property type="evidence" value="ECO:0007669"/>
    <property type="project" value="UniProtKB-UniRule"/>
</dbReference>
<comment type="subcellular location">
    <subcellularLocation>
        <location evidence="1">Cell membrane</location>
        <topology evidence="1">Multi-pass membrane protein</topology>
    </subcellularLocation>
    <subcellularLocation>
        <location evidence="10">Membrane</location>
        <topology evidence="10">Multi-pass membrane protein</topology>
    </subcellularLocation>
</comment>
<feature type="domain" description="K+ potassium transporter integral membrane" evidence="11">
    <location>
        <begin position="54"/>
        <end position="540"/>
    </location>
</feature>
<gene>
    <name evidence="14" type="primary">LOC108837750</name>
</gene>
<feature type="transmembrane region" description="Helical" evidence="10">
    <location>
        <begin position="475"/>
        <end position="496"/>
    </location>
</feature>
<dbReference type="OrthoDB" id="504708at2759"/>
<evidence type="ECO:0000313" key="14">
    <source>
        <dbReference type="RefSeq" id="XP_056854907.1"/>
    </source>
</evidence>
<name>A0A9W3CTG7_RAPSA</name>
<dbReference type="PANTHER" id="PTHR30540">
    <property type="entry name" value="OSMOTIC STRESS POTASSIUM TRANSPORTER"/>
    <property type="match status" value="1"/>
</dbReference>
<dbReference type="Pfam" id="PF02705">
    <property type="entry name" value="K_trans"/>
    <property type="match status" value="1"/>
</dbReference>
<dbReference type="Pfam" id="PF22776">
    <property type="entry name" value="K_trans_C"/>
    <property type="match status" value="1"/>
</dbReference>
<dbReference type="Proteomes" id="UP000504610">
    <property type="component" value="Unplaced"/>
</dbReference>
<feature type="transmembrane region" description="Helical" evidence="10">
    <location>
        <begin position="178"/>
        <end position="200"/>
    </location>
</feature>
<organism evidence="13 14">
    <name type="scientific">Raphanus sativus</name>
    <name type="common">Radish</name>
    <name type="synonym">Raphanus raphanistrum var. sativus</name>
    <dbReference type="NCBI Taxonomy" id="3726"/>
    <lineage>
        <taxon>Eukaryota</taxon>
        <taxon>Viridiplantae</taxon>
        <taxon>Streptophyta</taxon>
        <taxon>Embryophyta</taxon>
        <taxon>Tracheophyta</taxon>
        <taxon>Spermatophyta</taxon>
        <taxon>Magnoliopsida</taxon>
        <taxon>eudicotyledons</taxon>
        <taxon>Gunneridae</taxon>
        <taxon>Pentapetalae</taxon>
        <taxon>rosids</taxon>
        <taxon>malvids</taxon>
        <taxon>Brassicales</taxon>
        <taxon>Brassicaceae</taxon>
        <taxon>Brassiceae</taxon>
        <taxon>Raphanus</taxon>
    </lineage>
</organism>
<dbReference type="RefSeq" id="XP_056854907.1">
    <property type="nucleotide sequence ID" value="XM_056998927.1"/>
</dbReference>
<dbReference type="NCBIfam" id="TIGR00794">
    <property type="entry name" value="kup"/>
    <property type="match status" value="1"/>
</dbReference>
<dbReference type="GeneID" id="108837750"/>
<feature type="transmembrane region" description="Helical" evidence="10">
    <location>
        <begin position="579"/>
        <end position="597"/>
    </location>
</feature>
<evidence type="ECO:0000259" key="12">
    <source>
        <dbReference type="Pfam" id="PF22776"/>
    </source>
</evidence>
<comment type="similarity">
    <text evidence="2 10">Belongs to the HAK/KUP transporter (TC 2.A.72.3) family.</text>
</comment>
<evidence type="ECO:0000259" key="11">
    <source>
        <dbReference type="Pfam" id="PF02705"/>
    </source>
</evidence>
<keyword evidence="13" id="KW-1185">Reference proteome</keyword>
<evidence type="ECO:0000313" key="13">
    <source>
        <dbReference type="Proteomes" id="UP000504610"/>
    </source>
</evidence>
<evidence type="ECO:0000256" key="4">
    <source>
        <dbReference type="ARBA" id="ARBA00022538"/>
    </source>
</evidence>
<keyword evidence="7 10" id="KW-1133">Transmembrane helix</keyword>
<dbReference type="PANTHER" id="PTHR30540:SF129">
    <property type="entry name" value="POTASSIUM TRANSPORTER"/>
    <property type="match status" value="1"/>
</dbReference>
<evidence type="ECO:0000256" key="9">
    <source>
        <dbReference type="ARBA" id="ARBA00023136"/>
    </source>
</evidence>
<evidence type="ECO:0000256" key="5">
    <source>
        <dbReference type="ARBA" id="ARBA00022692"/>
    </source>
</evidence>
<dbReference type="InterPro" id="IPR053951">
    <property type="entry name" value="K_trans_N"/>
</dbReference>
<evidence type="ECO:0000256" key="3">
    <source>
        <dbReference type="ARBA" id="ARBA00022448"/>
    </source>
</evidence>
<keyword evidence="3" id="KW-0813">Transport</keyword>
<feature type="transmembrane region" description="Helical" evidence="10">
    <location>
        <begin position="243"/>
        <end position="264"/>
    </location>
</feature>
<dbReference type="KEGG" id="rsz:108837750"/>
<evidence type="ECO:0000256" key="6">
    <source>
        <dbReference type="ARBA" id="ARBA00022958"/>
    </source>
</evidence>
<feature type="transmembrane region" description="Helical" evidence="10">
    <location>
        <begin position="46"/>
        <end position="64"/>
    </location>
</feature>
<dbReference type="AlphaFoldDB" id="A0A9W3CTG7"/>
<feature type="domain" description="K+ potassium transporter C-terminal" evidence="12">
    <location>
        <begin position="553"/>
        <end position="791"/>
    </location>
</feature>
<keyword evidence="9 10" id="KW-0472">Membrane</keyword>